<feature type="transmembrane region" description="Helical" evidence="8">
    <location>
        <begin position="30"/>
        <end position="50"/>
    </location>
</feature>
<evidence type="ECO:0000256" key="1">
    <source>
        <dbReference type="ARBA" id="ARBA00009809"/>
    </source>
</evidence>
<dbReference type="EMBL" id="VYZN01000037">
    <property type="protein sequence ID" value="KAE9533167.1"/>
    <property type="molecule type" value="Genomic_DNA"/>
</dbReference>
<keyword evidence="13" id="KW-1185">Reference proteome</keyword>
<feature type="domain" description="Beta-galactosidase 1-like first all-beta" evidence="10">
    <location>
        <begin position="443"/>
        <end position="559"/>
    </location>
</feature>
<keyword evidence="4" id="KW-0325">Glycoprotein</keyword>
<evidence type="ECO:0000256" key="6">
    <source>
        <dbReference type="PIRSR" id="PIRSR006336-1"/>
    </source>
</evidence>
<dbReference type="Proteomes" id="UP000475862">
    <property type="component" value="Unassembled WGS sequence"/>
</dbReference>
<proteinExistence type="inferred from homology"/>
<keyword evidence="8" id="KW-0472">Membrane</keyword>
<dbReference type="AlphaFoldDB" id="A0A6G0TJ64"/>
<dbReference type="Gene3D" id="3.20.20.80">
    <property type="entry name" value="Glycosidases"/>
    <property type="match status" value="1"/>
</dbReference>
<dbReference type="OrthoDB" id="1657402at2759"/>
<feature type="active site" description="Proton donor" evidence="6">
    <location>
        <position position="226"/>
    </location>
</feature>
<dbReference type="GO" id="GO:0005975">
    <property type="term" value="P:carbohydrate metabolic process"/>
    <property type="evidence" value="ECO:0007669"/>
    <property type="project" value="InterPro"/>
</dbReference>
<dbReference type="GO" id="GO:0004565">
    <property type="term" value="F:beta-galactosidase activity"/>
    <property type="evidence" value="ECO:0007669"/>
    <property type="project" value="InterPro"/>
</dbReference>
<dbReference type="Pfam" id="PF21317">
    <property type="entry name" value="BetaGal_ABD_1"/>
    <property type="match status" value="1"/>
</dbReference>
<dbReference type="Gene3D" id="2.60.120.260">
    <property type="entry name" value="Galactose-binding domain-like"/>
    <property type="match status" value="2"/>
</dbReference>
<keyword evidence="8" id="KW-0812">Transmembrane</keyword>
<evidence type="ECO:0000259" key="11">
    <source>
        <dbReference type="Pfam" id="PF21467"/>
    </source>
</evidence>
<dbReference type="FunFam" id="3.20.20.80:FF:000017">
    <property type="entry name" value="Beta-galactosidase"/>
    <property type="match status" value="1"/>
</dbReference>
<comment type="similarity">
    <text evidence="1 7">Belongs to the glycosyl hydrolase 35 family.</text>
</comment>
<dbReference type="InterPro" id="IPR017853">
    <property type="entry name" value="GH"/>
</dbReference>
<comment type="caution">
    <text evidence="12">The sequence shown here is derived from an EMBL/GenBank/DDBJ whole genome shotgun (WGS) entry which is preliminary data.</text>
</comment>
<evidence type="ECO:0000256" key="7">
    <source>
        <dbReference type="RuleBase" id="RU003679"/>
    </source>
</evidence>
<gene>
    <name evidence="12" type="ORF">AGLY_009595</name>
</gene>
<evidence type="ECO:0000256" key="4">
    <source>
        <dbReference type="ARBA" id="ARBA00023180"/>
    </source>
</evidence>
<evidence type="ECO:0000256" key="5">
    <source>
        <dbReference type="ARBA" id="ARBA00023295"/>
    </source>
</evidence>
<feature type="active site" description="Nucleophile" evidence="6">
    <location>
        <position position="304"/>
    </location>
</feature>
<dbReference type="InterPro" id="IPR048912">
    <property type="entry name" value="BetaGal1-like_ABD1"/>
</dbReference>
<dbReference type="InterPro" id="IPR048913">
    <property type="entry name" value="BetaGal_gal-bd"/>
</dbReference>
<keyword evidence="5" id="KW-0326">Glycosidase</keyword>
<dbReference type="InterPro" id="IPR031330">
    <property type="entry name" value="Gly_Hdrlase_35_cat"/>
</dbReference>
<evidence type="ECO:0000313" key="12">
    <source>
        <dbReference type="EMBL" id="KAE9533167.1"/>
    </source>
</evidence>
<accession>A0A6G0TJ64</accession>
<dbReference type="SUPFAM" id="SSF49785">
    <property type="entry name" value="Galactose-binding domain-like"/>
    <property type="match status" value="1"/>
</dbReference>
<evidence type="ECO:0000256" key="3">
    <source>
        <dbReference type="ARBA" id="ARBA00022801"/>
    </source>
</evidence>
<dbReference type="PIRSF" id="PIRSF006336">
    <property type="entry name" value="B-gal"/>
    <property type="match status" value="1"/>
</dbReference>
<name>A0A6G0TJ64_APHGL</name>
<dbReference type="InterPro" id="IPR008979">
    <property type="entry name" value="Galactose-bd-like_sf"/>
</dbReference>
<keyword evidence="3" id="KW-0378">Hydrolase</keyword>
<reference evidence="12 13" key="1">
    <citation type="submission" date="2019-08" db="EMBL/GenBank/DDBJ databases">
        <title>The genome of the soybean aphid Biotype 1, its phylome, world population structure and adaptation to the North American continent.</title>
        <authorList>
            <person name="Giordano R."/>
            <person name="Donthu R.K."/>
            <person name="Hernandez A.G."/>
            <person name="Wright C.L."/>
            <person name="Zimin A.V."/>
        </authorList>
    </citation>
    <scope>NUCLEOTIDE SEQUENCE [LARGE SCALE GENOMIC DNA]</scope>
    <source>
        <tissue evidence="12">Whole aphids</tissue>
    </source>
</reference>
<evidence type="ECO:0000313" key="13">
    <source>
        <dbReference type="Proteomes" id="UP000475862"/>
    </source>
</evidence>
<dbReference type="InterPro" id="IPR026283">
    <property type="entry name" value="B-gal_1-like"/>
</dbReference>
<evidence type="ECO:0000259" key="10">
    <source>
        <dbReference type="Pfam" id="PF21317"/>
    </source>
</evidence>
<keyword evidence="8" id="KW-1133">Transmembrane helix</keyword>
<evidence type="ECO:0000256" key="8">
    <source>
        <dbReference type="SAM" id="Phobius"/>
    </source>
</evidence>
<dbReference type="Pfam" id="PF01301">
    <property type="entry name" value="Glyco_hydro_35"/>
    <property type="match status" value="1"/>
</dbReference>
<dbReference type="SUPFAM" id="SSF51445">
    <property type="entry name" value="(Trans)glycosidases"/>
    <property type="match status" value="1"/>
</dbReference>
<sequence length="675" mass="77252">MDLLFQNNETQPLIIKQKQNWKQKLLNRPYIAILFGLLLLVFIFLLYILIRNEIQPESKQIPKTAERTFIVDYERKEFLKDGQVFRYLSGSLHYFRVPKLYWKDRIQKMKAAGLNAISTYVEWSLHEPYPGVYNFEGIADLEYFLKLVQDEGMYLLLRTGPFISAERDFGGFPFWLINVVPQNCLRTNDPSYKHYIAKWFDVLMPKIVPFLYGNGGNIIMVQVENEYRVSYACDHQYMIWLRDLYQSYIKSKAVLYTTDSCEVDTTNPLSCGSVADIFATVDLHGWTKNISQCFQQQGPPAVTEYHTGLPGHWGEPPQSNNISHIFIKNMKYMLALNASVNIYMFHGGTNFGFTTGSYTYKKGGFYPVETSYDFNAPLNESGDPTELYFEIKKLLKETNFVVSNDISPIPASKGDYGTLTMQPLVSLFEKVTQRIKPIESDVPLGFETMGINSGFVMYETILTNDQKEVTTPVNLTISTIRDRATVFLDQVIVSIISRNYENIPVSLNINSKVQKLSILIENQGRLINYRNSLGDKKGIFEPVKLGNHVLGPWKMIAYPLNETSWFSTIEPRKSVVLPAFYKTTFTLPENFTKPLDTFLDPTGWKKGVAFVNGMNIGRYWPSVGPQITLYIPALFLIPYPGLNNIIMLELEGVPENLSISLVDKANLNGTVHKEF</sequence>
<protein>
    <submittedName>
        <fullName evidence="12">Uncharacterized protein</fullName>
    </submittedName>
</protein>
<dbReference type="PRINTS" id="PR00742">
    <property type="entry name" value="GLHYDRLASE35"/>
</dbReference>
<evidence type="ECO:0000259" key="9">
    <source>
        <dbReference type="Pfam" id="PF01301"/>
    </source>
</evidence>
<keyword evidence="2" id="KW-0732">Signal</keyword>
<dbReference type="InterPro" id="IPR001944">
    <property type="entry name" value="Glycoside_Hdrlase_35"/>
</dbReference>
<evidence type="ECO:0000256" key="2">
    <source>
        <dbReference type="ARBA" id="ARBA00022729"/>
    </source>
</evidence>
<feature type="domain" description="Glycoside hydrolase 35 catalytic" evidence="9">
    <location>
        <begin position="77"/>
        <end position="397"/>
    </location>
</feature>
<dbReference type="PANTHER" id="PTHR23421">
    <property type="entry name" value="BETA-GALACTOSIDASE RELATED"/>
    <property type="match status" value="1"/>
</dbReference>
<feature type="domain" description="Beta-galactosidase galactose-binding" evidence="11">
    <location>
        <begin position="578"/>
        <end position="638"/>
    </location>
</feature>
<organism evidence="12 13">
    <name type="scientific">Aphis glycines</name>
    <name type="common">Soybean aphid</name>
    <dbReference type="NCBI Taxonomy" id="307491"/>
    <lineage>
        <taxon>Eukaryota</taxon>
        <taxon>Metazoa</taxon>
        <taxon>Ecdysozoa</taxon>
        <taxon>Arthropoda</taxon>
        <taxon>Hexapoda</taxon>
        <taxon>Insecta</taxon>
        <taxon>Pterygota</taxon>
        <taxon>Neoptera</taxon>
        <taxon>Paraneoptera</taxon>
        <taxon>Hemiptera</taxon>
        <taxon>Sternorrhyncha</taxon>
        <taxon>Aphidomorpha</taxon>
        <taxon>Aphidoidea</taxon>
        <taxon>Aphididae</taxon>
        <taxon>Aphidini</taxon>
        <taxon>Aphis</taxon>
        <taxon>Aphis</taxon>
    </lineage>
</organism>
<dbReference type="Pfam" id="PF21467">
    <property type="entry name" value="BetaGal_gal-bd"/>
    <property type="match status" value="1"/>
</dbReference>